<keyword evidence="3" id="KW-1185">Reference proteome</keyword>
<dbReference type="Proteomes" id="UP001312865">
    <property type="component" value="Unassembled WGS sequence"/>
</dbReference>
<protein>
    <submittedName>
        <fullName evidence="2">Uncharacterized protein</fullName>
    </submittedName>
</protein>
<feature type="region of interest" description="Disordered" evidence="1">
    <location>
        <begin position="130"/>
        <end position="172"/>
    </location>
</feature>
<feature type="compositionally biased region" description="Acidic residues" evidence="1">
    <location>
        <begin position="130"/>
        <end position="139"/>
    </location>
</feature>
<organism evidence="2 3">
    <name type="scientific">Bacillus spongiae</name>
    <dbReference type="NCBI Taxonomy" id="2683610"/>
    <lineage>
        <taxon>Bacteria</taxon>
        <taxon>Bacillati</taxon>
        <taxon>Bacillota</taxon>
        <taxon>Bacilli</taxon>
        <taxon>Bacillales</taxon>
        <taxon>Bacillaceae</taxon>
        <taxon>Bacillus</taxon>
    </lineage>
</organism>
<dbReference type="RefSeq" id="WP_336587771.1">
    <property type="nucleotide sequence ID" value="NZ_JBBAXC010000012.1"/>
</dbReference>
<evidence type="ECO:0000256" key="1">
    <source>
        <dbReference type="SAM" id="MobiDB-lite"/>
    </source>
</evidence>
<reference evidence="2 3" key="1">
    <citation type="journal article" date="2018" name="J. Microbiol.">
        <title>Bacillus spongiae sp. nov., isolated from sponge of Jeju Island.</title>
        <authorList>
            <person name="Lee G.E."/>
            <person name="Im W.T."/>
            <person name="Park J.S."/>
        </authorList>
    </citation>
    <scope>NUCLEOTIDE SEQUENCE [LARGE SCALE GENOMIC DNA]</scope>
    <source>
        <strain evidence="2 3">135PIL107-10</strain>
    </source>
</reference>
<proteinExistence type="predicted"/>
<gene>
    <name evidence="2" type="ORF">WAK64_14810</name>
</gene>
<evidence type="ECO:0000313" key="2">
    <source>
        <dbReference type="EMBL" id="MEI5908326.1"/>
    </source>
</evidence>
<dbReference type="EMBL" id="JBBAXC010000012">
    <property type="protein sequence ID" value="MEI5908326.1"/>
    <property type="molecule type" value="Genomic_DNA"/>
</dbReference>
<evidence type="ECO:0000313" key="3">
    <source>
        <dbReference type="Proteomes" id="UP001312865"/>
    </source>
</evidence>
<sequence length="186" mass="21180">MKGTGLRRGQPITFRIPSNTPDYVLKYLQQLKERERRNFSSAIAEYVIKGVGQSYAKERDTITIPLPNSLSKVEKDWLKHEHSEALLGNIVYQLLTNPVRSTAVLSALMSNDQGLEGGLLPKGVNSEEFTDEKEWEERDQEISLQTDDDLDSFDWEKATKPEAKEANKTEESMESLLGDFLNQMNQ</sequence>
<name>A0ABU8HGJ7_9BACI</name>
<accession>A0ABU8HGJ7</accession>
<comment type="caution">
    <text evidence="2">The sequence shown here is derived from an EMBL/GenBank/DDBJ whole genome shotgun (WGS) entry which is preliminary data.</text>
</comment>
<feature type="compositionally biased region" description="Basic and acidic residues" evidence="1">
    <location>
        <begin position="154"/>
        <end position="171"/>
    </location>
</feature>